<dbReference type="AlphaFoldDB" id="A0A0F9LHM3"/>
<feature type="compositionally biased region" description="Basic and acidic residues" evidence="1">
    <location>
        <begin position="68"/>
        <end position="83"/>
    </location>
</feature>
<evidence type="ECO:0000313" key="2">
    <source>
        <dbReference type="EMBL" id="KKM92953.1"/>
    </source>
</evidence>
<reference evidence="2" key="1">
    <citation type="journal article" date="2015" name="Nature">
        <title>Complex archaea that bridge the gap between prokaryotes and eukaryotes.</title>
        <authorList>
            <person name="Spang A."/>
            <person name="Saw J.H."/>
            <person name="Jorgensen S.L."/>
            <person name="Zaremba-Niedzwiedzka K."/>
            <person name="Martijn J."/>
            <person name="Lind A.E."/>
            <person name="van Eijk R."/>
            <person name="Schleper C."/>
            <person name="Guy L."/>
            <person name="Ettema T.J."/>
        </authorList>
    </citation>
    <scope>NUCLEOTIDE SEQUENCE</scope>
</reference>
<proteinExistence type="predicted"/>
<gene>
    <name evidence="2" type="ORF">LCGC14_1213170</name>
</gene>
<comment type="caution">
    <text evidence="2">The sequence shown here is derived from an EMBL/GenBank/DDBJ whole genome shotgun (WGS) entry which is preliminary data.</text>
</comment>
<sequence length="83" mass="9690">MTRWTATQANAWYAQQPWPLGCNFIPSNAINQLEMWQAATFDPATIDRELGWAAFLGFDPMRNTPNKESQREHQSTYKFEDLH</sequence>
<name>A0A0F9LHM3_9ZZZZ</name>
<dbReference type="EMBL" id="LAZR01006330">
    <property type="protein sequence ID" value="KKM92953.1"/>
    <property type="molecule type" value="Genomic_DNA"/>
</dbReference>
<feature type="region of interest" description="Disordered" evidence="1">
    <location>
        <begin position="63"/>
        <end position="83"/>
    </location>
</feature>
<dbReference type="InterPro" id="IPR017853">
    <property type="entry name" value="GH"/>
</dbReference>
<protein>
    <submittedName>
        <fullName evidence="2">Uncharacterized protein</fullName>
    </submittedName>
</protein>
<dbReference type="SUPFAM" id="SSF51445">
    <property type="entry name" value="(Trans)glycosidases"/>
    <property type="match status" value="1"/>
</dbReference>
<evidence type="ECO:0000256" key="1">
    <source>
        <dbReference type="SAM" id="MobiDB-lite"/>
    </source>
</evidence>
<accession>A0A0F9LHM3</accession>
<organism evidence="2">
    <name type="scientific">marine sediment metagenome</name>
    <dbReference type="NCBI Taxonomy" id="412755"/>
    <lineage>
        <taxon>unclassified sequences</taxon>
        <taxon>metagenomes</taxon>
        <taxon>ecological metagenomes</taxon>
    </lineage>
</organism>